<name>A0CY28_PARTE</name>
<feature type="transmembrane region" description="Helical" evidence="1">
    <location>
        <begin position="58"/>
        <end position="76"/>
    </location>
</feature>
<dbReference type="RefSeq" id="XP_001443092.1">
    <property type="nucleotide sequence ID" value="XM_001443055.1"/>
</dbReference>
<dbReference type="Proteomes" id="UP000000600">
    <property type="component" value="Unassembled WGS sequence"/>
</dbReference>
<evidence type="ECO:0000313" key="3">
    <source>
        <dbReference type="Proteomes" id="UP000000600"/>
    </source>
</evidence>
<proteinExistence type="predicted"/>
<accession>A0CY28</accession>
<sequence length="113" mass="13506">MYFYNQSTNIGNFSQLVDDNKYLHLEPYNTPKEIEHFKKCLRRYSDQKWQLITSFMQVPFYVVVDFIVVLTSLCIYGSKQEKQDKLESKEQSQNYIEIIRVIRKGGVPQEKLD</sequence>
<evidence type="ECO:0000313" key="2">
    <source>
        <dbReference type="EMBL" id="CAK75695.1"/>
    </source>
</evidence>
<evidence type="ECO:0000256" key="1">
    <source>
        <dbReference type="SAM" id="Phobius"/>
    </source>
</evidence>
<dbReference type="AlphaFoldDB" id="A0CY28"/>
<dbReference type="InParanoid" id="A0CY28"/>
<gene>
    <name evidence="2" type="ORF">GSPATT00011327001</name>
</gene>
<dbReference type="EMBL" id="CT868208">
    <property type="protein sequence ID" value="CAK75695.1"/>
    <property type="molecule type" value="Genomic_DNA"/>
</dbReference>
<dbReference type="GeneID" id="5028877"/>
<keyword evidence="1" id="KW-0812">Transmembrane</keyword>
<organism evidence="2 3">
    <name type="scientific">Paramecium tetraurelia</name>
    <dbReference type="NCBI Taxonomy" id="5888"/>
    <lineage>
        <taxon>Eukaryota</taxon>
        <taxon>Sar</taxon>
        <taxon>Alveolata</taxon>
        <taxon>Ciliophora</taxon>
        <taxon>Intramacronucleata</taxon>
        <taxon>Oligohymenophorea</taxon>
        <taxon>Peniculida</taxon>
        <taxon>Parameciidae</taxon>
        <taxon>Paramecium</taxon>
    </lineage>
</organism>
<dbReference type="HOGENOM" id="CLU_2138338_0_0_1"/>
<keyword evidence="1" id="KW-0472">Membrane</keyword>
<dbReference type="KEGG" id="ptm:GSPATT00011327001"/>
<keyword evidence="3" id="KW-1185">Reference proteome</keyword>
<protein>
    <submittedName>
        <fullName evidence="2">Uncharacterized protein</fullName>
    </submittedName>
</protein>
<reference evidence="2 3" key="1">
    <citation type="journal article" date="2006" name="Nature">
        <title>Global trends of whole-genome duplications revealed by the ciliate Paramecium tetraurelia.</title>
        <authorList>
            <consortium name="Genoscope"/>
            <person name="Aury J.-M."/>
            <person name="Jaillon O."/>
            <person name="Duret L."/>
            <person name="Noel B."/>
            <person name="Jubin C."/>
            <person name="Porcel B.M."/>
            <person name="Segurens B."/>
            <person name="Daubin V."/>
            <person name="Anthouard V."/>
            <person name="Aiach N."/>
            <person name="Arnaiz O."/>
            <person name="Billaut A."/>
            <person name="Beisson J."/>
            <person name="Blanc I."/>
            <person name="Bouhouche K."/>
            <person name="Camara F."/>
            <person name="Duharcourt S."/>
            <person name="Guigo R."/>
            <person name="Gogendeau D."/>
            <person name="Katinka M."/>
            <person name="Keller A.-M."/>
            <person name="Kissmehl R."/>
            <person name="Klotz C."/>
            <person name="Koll F."/>
            <person name="Le Moue A."/>
            <person name="Lepere C."/>
            <person name="Malinsky S."/>
            <person name="Nowacki M."/>
            <person name="Nowak J.K."/>
            <person name="Plattner H."/>
            <person name="Poulain J."/>
            <person name="Ruiz F."/>
            <person name="Serrano V."/>
            <person name="Zagulski M."/>
            <person name="Dessen P."/>
            <person name="Betermier M."/>
            <person name="Weissenbach J."/>
            <person name="Scarpelli C."/>
            <person name="Schachter V."/>
            <person name="Sperling L."/>
            <person name="Meyer E."/>
            <person name="Cohen J."/>
            <person name="Wincker P."/>
        </authorList>
    </citation>
    <scope>NUCLEOTIDE SEQUENCE [LARGE SCALE GENOMIC DNA]</scope>
    <source>
        <strain evidence="2 3">Stock d4-2</strain>
    </source>
</reference>
<keyword evidence="1" id="KW-1133">Transmembrane helix</keyword>